<organism evidence="2 3">
    <name type="scientific">Vanilla planifolia</name>
    <name type="common">Vanilla</name>
    <dbReference type="NCBI Taxonomy" id="51239"/>
    <lineage>
        <taxon>Eukaryota</taxon>
        <taxon>Viridiplantae</taxon>
        <taxon>Streptophyta</taxon>
        <taxon>Embryophyta</taxon>
        <taxon>Tracheophyta</taxon>
        <taxon>Spermatophyta</taxon>
        <taxon>Magnoliopsida</taxon>
        <taxon>Liliopsida</taxon>
        <taxon>Asparagales</taxon>
        <taxon>Orchidaceae</taxon>
        <taxon>Vanilloideae</taxon>
        <taxon>Vanilleae</taxon>
        <taxon>Vanilla</taxon>
    </lineage>
</organism>
<comment type="caution">
    <text evidence="2">The sequence shown here is derived from an EMBL/GenBank/DDBJ whole genome shotgun (WGS) entry which is preliminary data.</text>
</comment>
<evidence type="ECO:0000313" key="3">
    <source>
        <dbReference type="Proteomes" id="UP000636800"/>
    </source>
</evidence>
<dbReference type="Proteomes" id="UP000636800">
    <property type="component" value="Chromosome 2"/>
</dbReference>
<dbReference type="OrthoDB" id="691744at2759"/>
<reference evidence="2 3" key="1">
    <citation type="journal article" date="2020" name="Nat. Food">
        <title>A phased Vanilla planifolia genome enables genetic improvement of flavour and production.</title>
        <authorList>
            <person name="Hasing T."/>
            <person name="Tang H."/>
            <person name="Brym M."/>
            <person name="Khazi F."/>
            <person name="Huang T."/>
            <person name="Chambers A.H."/>
        </authorList>
    </citation>
    <scope>NUCLEOTIDE SEQUENCE [LARGE SCALE GENOMIC DNA]</scope>
    <source>
        <tissue evidence="2">Leaf</tissue>
    </source>
</reference>
<evidence type="ECO:0000313" key="2">
    <source>
        <dbReference type="EMBL" id="KAG0493009.1"/>
    </source>
</evidence>
<proteinExistence type="predicted"/>
<feature type="compositionally biased region" description="Basic and acidic residues" evidence="1">
    <location>
        <begin position="11"/>
        <end position="30"/>
    </location>
</feature>
<sequence>MPSPQGPWGGRGEESKREQRDRANRPKSESNRQIVKGLRPEGLLGVVGLCLYPPTYRGGLCLQPMSVDLF</sequence>
<gene>
    <name evidence="2" type="ORF">HPP92_006407</name>
</gene>
<feature type="region of interest" description="Disordered" evidence="1">
    <location>
        <begin position="1"/>
        <end position="37"/>
    </location>
</feature>
<name>A0A835RK96_VANPL</name>
<dbReference type="EMBL" id="JADCNL010000002">
    <property type="protein sequence ID" value="KAG0493009.1"/>
    <property type="molecule type" value="Genomic_DNA"/>
</dbReference>
<dbReference type="AlphaFoldDB" id="A0A835RK96"/>
<accession>A0A835RK96</accession>
<keyword evidence="3" id="KW-1185">Reference proteome</keyword>
<protein>
    <submittedName>
        <fullName evidence="2">Uncharacterized protein</fullName>
    </submittedName>
</protein>
<evidence type="ECO:0000256" key="1">
    <source>
        <dbReference type="SAM" id="MobiDB-lite"/>
    </source>
</evidence>